<sequence length="64" mass="7225">MTNIRIETEKEAFKAEYKRVYKALTNAKVPVNQSVLVLNELLFINELNKGAVLEAIGEMLGETE</sequence>
<keyword evidence="2" id="KW-1185">Reference proteome</keyword>
<proteinExistence type="predicted"/>
<accession>A0AAE7X1F0</accession>
<name>A0AAE7X1F0_9CAUD</name>
<evidence type="ECO:0000313" key="1">
    <source>
        <dbReference type="EMBL" id="QZA70431.1"/>
    </source>
</evidence>
<protein>
    <submittedName>
        <fullName evidence="1">Uncharacterized protein</fullName>
    </submittedName>
</protein>
<dbReference type="EMBL" id="MZ501266">
    <property type="protein sequence ID" value="QZA70431.1"/>
    <property type="molecule type" value="Genomic_DNA"/>
</dbReference>
<reference evidence="1" key="1">
    <citation type="submission" date="2021-07" db="EMBL/GenBank/DDBJ databases">
        <authorList>
            <person name="Roth S.J."/>
            <person name="Krukonis G.P."/>
            <person name="Delesalle V.A."/>
        </authorList>
    </citation>
    <scope>NUCLEOTIDE SEQUENCE</scope>
</reference>
<organism evidence="1 2">
    <name type="scientific">Erwinia phage AH03</name>
    <dbReference type="NCBI Taxonomy" id="2869568"/>
    <lineage>
        <taxon>Viruses</taxon>
        <taxon>Duplodnaviria</taxon>
        <taxon>Heunggongvirae</taxon>
        <taxon>Uroviricota</taxon>
        <taxon>Caudoviricetes</taxon>
        <taxon>Ahotrevirus</taxon>
        <taxon>Ahotrevirus AH03</taxon>
    </lineage>
</organism>
<evidence type="ECO:0000313" key="2">
    <source>
        <dbReference type="Proteomes" id="UP000828678"/>
    </source>
</evidence>
<gene>
    <name evidence="1" type="primary">17</name>
    <name evidence="1" type="ORF">AH03_17</name>
</gene>
<dbReference type="Proteomes" id="UP000828678">
    <property type="component" value="Segment"/>
</dbReference>